<dbReference type="OrthoDB" id="5288719at2"/>
<proteinExistence type="predicted"/>
<evidence type="ECO:0000313" key="2">
    <source>
        <dbReference type="Proteomes" id="UP000035213"/>
    </source>
</evidence>
<keyword evidence="1" id="KW-0689">Ribosomal protein</keyword>
<reference evidence="1 2" key="1">
    <citation type="submission" date="2014-11" db="EMBL/GenBank/DDBJ databases">
        <authorList>
            <person name="Park G.-S."/>
            <person name="Hong S.-J."/>
            <person name="Jung B.K."/>
            <person name="Khan A.R."/>
            <person name="Kwak Y."/>
            <person name="Shin J.-H."/>
        </authorList>
    </citation>
    <scope>NUCLEOTIDE SEQUENCE [LARGE SCALE GENOMIC DNA]</scope>
    <source>
        <strain evidence="1 2">DSM 27622</strain>
    </source>
</reference>
<evidence type="ECO:0000313" key="1">
    <source>
        <dbReference type="EMBL" id="AKK72856.1"/>
    </source>
</evidence>
<dbReference type="Proteomes" id="UP000035213">
    <property type="component" value="Chromosome"/>
</dbReference>
<dbReference type="NCBIfam" id="NF040656">
    <property type="entry name" value="GHMP_GYDIA"/>
    <property type="match status" value="1"/>
</dbReference>
<accession>A0A0G3M0Z5</accession>
<gene>
    <name evidence="1" type="ORF">OK18_09670</name>
</gene>
<keyword evidence="1" id="KW-0687">Ribonucleoprotein</keyword>
<sequence length="301" mass="34506">MNAIFSPGKLMLTSEYFAIDGALVLAVPTRLGQEFFFEEKEDQKFLVFWEAFHQNKPWLRAVIDYKNWQVLETNIPAGAEFILQTLKNVQELSSTKFRHTLTYHLKTNLQFPSDFGLGSSSTLMNNLAEWAGIDPFYLNTISLGGSGYDIAVAKEKTAVLFQNKPEIRYEKVNFAPSFKNDLIFIHLNQKQNSREGISFYKSKKRSQKLVDEFSDITKKVLLCNELDIFSQLMTNHEQKISGFLEIPTVKERLFPDSPAFVKSLGAWGGDFVMSAKFGGFKDYFWEKGFTTVFEWSDIIGL</sequence>
<dbReference type="InterPro" id="IPR047765">
    <property type="entry name" value="GHMP_GYDIA-like"/>
</dbReference>
<dbReference type="AlphaFoldDB" id="A0A0G3M0Z5"/>
<dbReference type="RefSeq" id="WP_050020537.1">
    <property type="nucleotide sequence ID" value="NZ_CP009928.1"/>
</dbReference>
<name>A0A0G3M0Z5_CHRGL</name>
<organism evidence="1 2">
    <name type="scientific">Chryseobacterium gallinarum</name>
    <dbReference type="NCBI Taxonomy" id="1324352"/>
    <lineage>
        <taxon>Bacteria</taxon>
        <taxon>Pseudomonadati</taxon>
        <taxon>Bacteroidota</taxon>
        <taxon>Flavobacteriia</taxon>
        <taxon>Flavobacteriales</taxon>
        <taxon>Weeksellaceae</taxon>
        <taxon>Chryseobacterium group</taxon>
        <taxon>Chryseobacterium</taxon>
    </lineage>
</organism>
<dbReference type="Gene3D" id="3.30.230.10">
    <property type="match status" value="1"/>
</dbReference>
<dbReference type="KEGG" id="cgn:OK18_09670"/>
<dbReference type="EMBL" id="CP009928">
    <property type="protein sequence ID" value="AKK72856.1"/>
    <property type="molecule type" value="Genomic_DNA"/>
</dbReference>
<dbReference type="GO" id="GO:0005840">
    <property type="term" value="C:ribosome"/>
    <property type="evidence" value="ECO:0007669"/>
    <property type="project" value="UniProtKB-KW"/>
</dbReference>
<dbReference type="STRING" id="1324352.OK18_09670"/>
<dbReference type="PATRIC" id="fig|1324352.5.peg.2026"/>
<protein>
    <submittedName>
        <fullName evidence="1">30S ribosomal protein S6</fullName>
    </submittedName>
</protein>
<dbReference type="InterPro" id="IPR020568">
    <property type="entry name" value="Ribosomal_Su5_D2-typ_SF"/>
</dbReference>
<dbReference type="SUPFAM" id="SSF54211">
    <property type="entry name" value="Ribosomal protein S5 domain 2-like"/>
    <property type="match status" value="1"/>
</dbReference>
<dbReference type="InterPro" id="IPR014721">
    <property type="entry name" value="Ribsml_uS5_D2-typ_fold_subgr"/>
</dbReference>